<dbReference type="EMBL" id="GG678922">
    <property type="protein sequence ID" value="EER08590.1"/>
    <property type="molecule type" value="Genomic_DNA"/>
</dbReference>
<keyword evidence="3" id="KW-1185">Reference proteome</keyword>
<evidence type="ECO:0008006" key="4">
    <source>
        <dbReference type="Google" id="ProtNLM"/>
    </source>
</evidence>
<evidence type="ECO:0000313" key="3">
    <source>
        <dbReference type="Proteomes" id="UP000007800"/>
    </source>
</evidence>
<dbReference type="InParanoid" id="C5L3L1"/>
<gene>
    <name evidence="2" type="ORF">Pmar_PMAR017642</name>
</gene>
<accession>C5L3L1</accession>
<organism evidence="3">
    <name type="scientific">Perkinsus marinus (strain ATCC 50983 / TXsc)</name>
    <dbReference type="NCBI Taxonomy" id="423536"/>
    <lineage>
        <taxon>Eukaryota</taxon>
        <taxon>Sar</taxon>
        <taxon>Alveolata</taxon>
        <taxon>Perkinsozoa</taxon>
        <taxon>Perkinsea</taxon>
        <taxon>Perkinsida</taxon>
        <taxon>Perkinsidae</taxon>
        <taxon>Perkinsus</taxon>
    </lineage>
</organism>
<proteinExistence type="predicted"/>
<sequence length="194" mass="21785">MRVLDACEHELLNWEVMQILSEERNRLEEDRVVLASPPSPGSSDGGSPRVAAVEPIEEEEPSHDKLRMDNLFTKLTSYLVDELHTNRLREERIPKALSLLNSHGLPQQCSCELLNNTRLCANSDVYVYTAIESVPNVNEETLEAAHNVVKYVLGSDEVNEEDMVGPLGLSEDKDVEEEEHPVKRPRRTSNRGGG</sequence>
<dbReference type="OrthoDB" id="10365746at2759"/>
<feature type="region of interest" description="Disordered" evidence="1">
    <location>
        <begin position="160"/>
        <end position="194"/>
    </location>
</feature>
<feature type="compositionally biased region" description="Low complexity" evidence="1">
    <location>
        <begin position="41"/>
        <end position="54"/>
    </location>
</feature>
<evidence type="ECO:0000256" key="1">
    <source>
        <dbReference type="SAM" id="MobiDB-lite"/>
    </source>
</evidence>
<feature type="compositionally biased region" description="Basic residues" evidence="1">
    <location>
        <begin position="183"/>
        <end position="194"/>
    </location>
</feature>
<protein>
    <recommendedName>
        <fullName evidence="4">DNA-directed RNA polymerase III subunit RPC9</fullName>
    </recommendedName>
</protein>
<dbReference type="GeneID" id="9042200"/>
<dbReference type="RefSeq" id="XP_002776774.1">
    <property type="nucleotide sequence ID" value="XM_002776728.1"/>
</dbReference>
<feature type="region of interest" description="Disordered" evidence="1">
    <location>
        <begin position="31"/>
        <end position="63"/>
    </location>
</feature>
<name>C5L3L1_PERM5</name>
<dbReference type="AlphaFoldDB" id="C5L3L1"/>
<dbReference type="Proteomes" id="UP000007800">
    <property type="component" value="Unassembled WGS sequence"/>
</dbReference>
<evidence type="ECO:0000313" key="2">
    <source>
        <dbReference type="EMBL" id="EER08590.1"/>
    </source>
</evidence>
<reference evidence="2 3" key="1">
    <citation type="submission" date="2008-07" db="EMBL/GenBank/DDBJ databases">
        <authorList>
            <person name="El-Sayed N."/>
            <person name="Caler E."/>
            <person name="Inman J."/>
            <person name="Amedeo P."/>
            <person name="Hass B."/>
            <person name="Wortman J."/>
        </authorList>
    </citation>
    <scope>NUCLEOTIDE SEQUENCE [LARGE SCALE GENOMIC DNA]</scope>
    <source>
        <strain evidence="3">ATCC 50983 / TXsc</strain>
    </source>
</reference>